<protein>
    <submittedName>
        <fullName evidence="2">Uncharacterized protein</fullName>
    </submittedName>
</protein>
<dbReference type="InParanoid" id="A0A1X2H0J6"/>
<feature type="compositionally biased region" description="Basic and acidic residues" evidence="1">
    <location>
        <begin position="266"/>
        <end position="288"/>
    </location>
</feature>
<feature type="compositionally biased region" description="Basic and acidic residues" evidence="1">
    <location>
        <begin position="69"/>
        <end position="80"/>
    </location>
</feature>
<evidence type="ECO:0000313" key="2">
    <source>
        <dbReference type="EMBL" id="ORY90583.1"/>
    </source>
</evidence>
<keyword evidence="3" id="KW-1185">Reference proteome</keyword>
<feature type="region of interest" description="Disordered" evidence="1">
    <location>
        <begin position="1"/>
        <end position="37"/>
    </location>
</feature>
<feature type="region of interest" description="Disordered" evidence="1">
    <location>
        <begin position="56"/>
        <end position="121"/>
    </location>
</feature>
<name>A0A1X2H0J6_SYNRA</name>
<dbReference type="Proteomes" id="UP000242180">
    <property type="component" value="Unassembled WGS sequence"/>
</dbReference>
<feature type="region of interest" description="Disordered" evidence="1">
    <location>
        <begin position="262"/>
        <end position="288"/>
    </location>
</feature>
<evidence type="ECO:0000313" key="3">
    <source>
        <dbReference type="Proteomes" id="UP000242180"/>
    </source>
</evidence>
<organism evidence="2 3">
    <name type="scientific">Syncephalastrum racemosum</name>
    <name type="common">Filamentous fungus</name>
    <dbReference type="NCBI Taxonomy" id="13706"/>
    <lineage>
        <taxon>Eukaryota</taxon>
        <taxon>Fungi</taxon>
        <taxon>Fungi incertae sedis</taxon>
        <taxon>Mucoromycota</taxon>
        <taxon>Mucoromycotina</taxon>
        <taxon>Mucoromycetes</taxon>
        <taxon>Mucorales</taxon>
        <taxon>Syncephalastraceae</taxon>
        <taxon>Syncephalastrum</taxon>
    </lineage>
</organism>
<dbReference type="AlphaFoldDB" id="A0A1X2H0J6"/>
<feature type="region of interest" description="Disordered" evidence="1">
    <location>
        <begin position="302"/>
        <end position="321"/>
    </location>
</feature>
<feature type="compositionally biased region" description="Basic residues" evidence="1">
    <location>
        <begin position="306"/>
        <end position="315"/>
    </location>
</feature>
<reference evidence="2 3" key="1">
    <citation type="submission" date="2016-07" db="EMBL/GenBank/DDBJ databases">
        <title>Pervasive Adenine N6-methylation of Active Genes in Fungi.</title>
        <authorList>
            <consortium name="DOE Joint Genome Institute"/>
            <person name="Mondo S.J."/>
            <person name="Dannebaum R.O."/>
            <person name="Kuo R.C."/>
            <person name="Labutti K."/>
            <person name="Haridas S."/>
            <person name="Kuo A."/>
            <person name="Salamov A."/>
            <person name="Ahrendt S.R."/>
            <person name="Lipzen A."/>
            <person name="Sullivan W."/>
            <person name="Andreopoulos W.B."/>
            <person name="Clum A."/>
            <person name="Lindquist E."/>
            <person name="Daum C."/>
            <person name="Ramamoorthy G.K."/>
            <person name="Gryganskyi A."/>
            <person name="Culley D."/>
            <person name="Magnuson J.K."/>
            <person name="James T.Y."/>
            <person name="O'Malley M.A."/>
            <person name="Stajich J.E."/>
            <person name="Spatafora J.W."/>
            <person name="Visel A."/>
            <person name="Grigoriev I.V."/>
        </authorList>
    </citation>
    <scope>NUCLEOTIDE SEQUENCE [LARGE SCALE GENOMIC DNA]</scope>
    <source>
        <strain evidence="2 3">NRRL 2496</strain>
    </source>
</reference>
<feature type="compositionally biased region" description="Basic and acidic residues" evidence="1">
    <location>
        <begin position="111"/>
        <end position="121"/>
    </location>
</feature>
<sequence>MSASVAPPQLTLPIASKDEEDWLPLPGGLADTDDSFSRDLIRQFDKRRSRLHFELWGEEPSTRTSSSSRRADGDLQQLDHQDDDDEHDNDNVEAQRQSTHDNSEAHPASTEARRRSAGDLLRRSSAYLRTKFVGSFRRDVEPTPHQHQPAPDPSRRGITSLRRRPRPRAQDIFSNSSASLPPPSKIAINTTIAIPQFHPSRQHDWTLPSSRYVPVQPPVITQYPPKPLKYAPVEPISDNEPRNSNGYRKIMHRISLPVLNQNASPRAEERRMSTSDVHPAPEHTKHPWESIGRHAARLSRFFGCHPSRHSPRKGKERAEIT</sequence>
<comment type="caution">
    <text evidence="2">The sequence shown here is derived from an EMBL/GenBank/DDBJ whole genome shotgun (WGS) entry which is preliminary data.</text>
</comment>
<proteinExistence type="predicted"/>
<feature type="region of interest" description="Disordered" evidence="1">
    <location>
        <begin position="136"/>
        <end position="184"/>
    </location>
</feature>
<evidence type="ECO:0000256" key="1">
    <source>
        <dbReference type="SAM" id="MobiDB-lite"/>
    </source>
</evidence>
<dbReference type="OMA" id="HHNTHLE"/>
<accession>A0A1X2H0J6</accession>
<gene>
    <name evidence="2" type="ORF">BCR43DRAFT_528195</name>
</gene>
<dbReference type="EMBL" id="MCGN01000012">
    <property type="protein sequence ID" value="ORY90583.1"/>
    <property type="molecule type" value="Genomic_DNA"/>
</dbReference>
<dbReference type="OrthoDB" id="2288118at2759"/>